<sequence length="102" mass="12214">MKKPAEYLKSSRFTAVNLTWTVDKVMKKAYDIFENKSSDDIDEAEDIVEIMNKEAVKIHEKDIRICKDISQWKERSAFLRACKCRETVYLYSLDRRNKRKFL</sequence>
<evidence type="ECO:0000313" key="3">
    <source>
        <dbReference type="Proteomes" id="UP000610862"/>
    </source>
</evidence>
<dbReference type="SUPFAM" id="SSF100950">
    <property type="entry name" value="NagB/RpiA/CoA transferase-like"/>
    <property type="match status" value="1"/>
</dbReference>
<dbReference type="EMBL" id="JACRTA010000002">
    <property type="protein sequence ID" value="MBC8568694.1"/>
    <property type="molecule type" value="Genomic_DNA"/>
</dbReference>
<protein>
    <submittedName>
        <fullName evidence="2">Uncharacterized protein</fullName>
    </submittedName>
</protein>
<dbReference type="InterPro" id="IPR027363">
    <property type="entry name" value="M1Pi_N"/>
</dbReference>
<dbReference type="AlphaFoldDB" id="A0A926I5A5"/>
<evidence type="ECO:0000256" key="1">
    <source>
        <dbReference type="RuleBase" id="RU003814"/>
    </source>
</evidence>
<comment type="similarity">
    <text evidence="1">Belongs to the eIF-2B alpha/beta/delta subunits family.</text>
</comment>
<reference evidence="2" key="1">
    <citation type="submission" date="2020-08" db="EMBL/GenBank/DDBJ databases">
        <title>Genome public.</title>
        <authorList>
            <person name="Liu C."/>
            <person name="Sun Q."/>
        </authorList>
    </citation>
    <scope>NUCLEOTIDE SEQUENCE</scope>
    <source>
        <strain evidence="2">NSJ-24</strain>
    </source>
</reference>
<dbReference type="RefSeq" id="WP_187525404.1">
    <property type="nucleotide sequence ID" value="NZ_JACRTA010000002.1"/>
</dbReference>
<dbReference type="Gene3D" id="1.20.120.420">
    <property type="entry name" value="translation initiation factor eif-2b, domain 1"/>
    <property type="match status" value="1"/>
</dbReference>
<dbReference type="InterPro" id="IPR000649">
    <property type="entry name" value="IF-2B-related"/>
</dbReference>
<gene>
    <name evidence="2" type="ORF">H8692_07985</name>
</gene>
<dbReference type="InterPro" id="IPR037171">
    <property type="entry name" value="NagB/RpiA_transferase-like"/>
</dbReference>
<dbReference type="Proteomes" id="UP000610862">
    <property type="component" value="Unassembled WGS sequence"/>
</dbReference>
<comment type="caution">
    <text evidence="2">The sequence shown here is derived from an EMBL/GenBank/DDBJ whole genome shotgun (WGS) entry which is preliminary data.</text>
</comment>
<organism evidence="2 3">
    <name type="scientific">Lentihominibacter hominis</name>
    <dbReference type="NCBI Taxonomy" id="2763645"/>
    <lineage>
        <taxon>Bacteria</taxon>
        <taxon>Bacillati</taxon>
        <taxon>Bacillota</taxon>
        <taxon>Clostridia</taxon>
        <taxon>Peptostreptococcales</taxon>
        <taxon>Anaerovoracaceae</taxon>
        <taxon>Lentihominibacter</taxon>
    </lineage>
</organism>
<name>A0A926I5A5_9FIRM</name>
<evidence type="ECO:0000313" key="2">
    <source>
        <dbReference type="EMBL" id="MBC8568694.1"/>
    </source>
</evidence>
<proteinExistence type="inferred from homology"/>
<accession>A0A926I5A5</accession>
<keyword evidence="3" id="KW-1185">Reference proteome</keyword>
<dbReference type="Pfam" id="PF01008">
    <property type="entry name" value="IF-2B"/>
    <property type="match status" value="1"/>
</dbReference>